<dbReference type="AlphaFoldDB" id="A0A086ZPZ2"/>
<comment type="caution">
    <text evidence="2">The sequence shown here is derived from an EMBL/GenBank/DDBJ whole genome shotgun (WGS) entry which is preliminary data.</text>
</comment>
<evidence type="ECO:0000313" key="2">
    <source>
        <dbReference type="EMBL" id="KFI48592.1"/>
    </source>
</evidence>
<keyword evidence="3" id="KW-1185">Reference proteome</keyword>
<reference evidence="2 3" key="1">
    <citation type="submission" date="2014-03" db="EMBL/GenBank/DDBJ databases">
        <title>Genomics of Bifidobacteria.</title>
        <authorList>
            <person name="Ventura M."/>
            <person name="Milani C."/>
            <person name="Lugli G.A."/>
        </authorList>
    </citation>
    <scope>NUCLEOTIDE SEQUENCE [LARGE SCALE GENOMIC DNA]</scope>
    <source>
        <strain evidence="2 3">LMG 10736</strain>
    </source>
</reference>
<gene>
    <name evidence="2" type="ORF">BBOU_0721</name>
</gene>
<accession>A0A086ZPZ2</accession>
<proteinExistence type="predicted"/>
<name>A0A086ZPZ2_9BIFI</name>
<sequence>MPQTGKIPVSAPVRTADDHDRHACIRSSHTPALSISSIALNRTDPLHPKVWARFECAGSCMPRHAPHAGWETYCLAHSPTFAQMYARTCISRQMLDGAFVMQLHPPDYADHDIRNAPNAMALCQCSAHSAGLCMPRHTEQTGHQTPAQSRAAPPHTQYSITETPHPAEISFRCSGYGALDTADGRHLSHSTAATVTVHFRRRRRR</sequence>
<feature type="region of interest" description="Disordered" evidence="1">
    <location>
        <begin position="136"/>
        <end position="157"/>
    </location>
</feature>
<evidence type="ECO:0000256" key="1">
    <source>
        <dbReference type="SAM" id="MobiDB-lite"/>
    </source>
</evidence>
<dbReference type="EMBL" id="JGYQ01000007">
    <property type="protein sequence ID" value="KFI48592.1"/>
    <property type="molecule type" value="Genomic_DNA"/>
</dbReference>
<dbReference type="Proteomes" id="UP000029093">
    <property type="component" value="Unassembled WGS sequence"/>
</dbReference>
<protein>
    <submittedName>
        <fullName evidence="2">Uncharacterized protein</fullName>
    </submittedName>
</protein>
<organism evidence="2 3">
    <name type="scientific">Bifidobacterium boum</name>
    <dbReference type="NCBI Taxonomy" id="78343"/>
    <lineage>
        <taxon>Bacteria</taxon>
        <taxon>Bacillati</taxon>
        <taxon>Actinomycetota</taxon>
        <taxon>Actinomycetes</taxon>
        <taxon>Bifidobacteriales</taxon>
        <taxon>Bifidobacteriaceae</taxon>
        <taxon>Bifidobacterium</taxon>
    </lineage>
</organism>
<evidence type="ECO:0000313" key="3">
    <source>
        <dbReference type="Proteomes" id="UP000029093"/>
    </source>
</evidence>